<accession>A0ABS6FLU4</accession>
<dbReference type="InterPro" id="IPR001608">
    <property type="entry name" value="Ala_racemase_N"/>
</dbReference>
<dbReference type="Proteomes" id="UP000743001">
    <property type="component" value="Unassembled WGS sequence"/>
</dbReference>
<sequence length="363" mass="38345">MYEGWITPQPIIDLDIVERNIAAMAKRLKEHGISHRPHIKSSKSVLLARKQLAAGATGITASKLSEAEVFVDAGISNILIAYSIIGEVNLKRFAQLHGRAELLTTVDSLSGAEGLARVGLESGKPVRVLVEVDGGLHRGGRQPGEDAASFAKTVHAMEGLEVKGVMNYAGTIYKNTTRQGFSDAVTAEAALLKETVTRMKAYDVPVDIVSSGSTPSALFCDLLQGVTEVRAGNYIFFDASGVGMGLAAESDCALRVLATVISVPLPGLATMDAGTKTLTSDKAHGRSGYGIVVGRPGIEISGLNEEHGFLAFDPAKEHLAVGDRIEIIPNHSCVIPNLCNEIQGVRKGEAAEVISIDARGCSY</sequence>
<gene>
    <name evidence="2" type="ORF">KQJ23_04990</name>
</gene>
<dbReference type="GO" id="GO:0008784">
    <property type="term" value="F:alanine racemase activity"/>
    <property type="evidence" value="ECO:0007669"/>
    <property type="project" value="UniProtKB-EC"/>
</dbReference>
<dbReference type="Pfam" id="PF14031">
    <property type="entry name" value="D-ser_dehydrat"/>
    <property type="match status" value="1"/>
</dbReference>
<feature type="domain" description="D-serine dehydratase-like" evidence="1">
    <location>
        <begin position="253"/>
        <end position="346"/>
    </location>
</feature>
<dbReference type="InterPro" id="IPR026956">
    <property type="entry name" value="D-ser_dehydrat-like_dom"/>
</dbReference>
<name>A0ABS6FLU4_9BACL</name>
<dbReference type="RefSeq" id="WP_216477585.1">
    <property type="nucleotide sequence ID" value="NZ_JAHLQJ010000003.1"/>
</dbReference>
<evidence type="ECO:0000313" key="2">
    <source>
        <dbReference type="EMBL" id="MBU5671185.1"/>
    </source>
</evidence>
<dbReference type="InterPro" id="IPR051466">
    <property type="entry name" value="D-amino_acid_metab_enzyme"/>
</dbReference>
<reference evidence="2 3" key="1">
    <citation type="submission" date="2021-06" db="EMBL/GenBank/DDBJ databases">
        <authorList>
            <person name="Sun Q."/>
            <person name="Li D."/>
        </authorList>
    </citation>
    <scope>NUCLEOTIDE SEQUENCE [LARGE SCALE GENOMIC DNA]</scope>
    <source>
        <strain evidence="2 3">MSJ-6</strain>
    </source>
</reference>
<evidence type="ECO:0000313" key="3">
    <source>
        <dbReference type="Proteomes" id="UP000743001"/>
    </source>
</evidence>
<dbReference type="Pfam" id="PF01168">
    <property type="entry name" value="Ala_racemase_N"/>
    <property type="match status" value="1"/>
</dbReference>
<dbReference type="EC" id="5.1.1.1" evidence="2"/>
<proteinExistence type="predicted"/>
<dbReference type="PANTHER" id="PTHR28004:SF2">
    <property type="entry name" value="D-SERINE DEHYDRATASE"/>
    <property type="match status" value="1"/>
</dbReference>
<evidence type="ECO:0000259" key="1">
    <source>
        <dbReference type="SMART" id="SM01119"/>
    </source>
</evidence>
<keyword evidence="2" id="KW-0413">Isomerase</keyword>
<organism evidence="2 3">
    <name type="scientific">Paenibacillus brevis</name>
    <dbReference type="NCBI Taxonomy" id="2841508"/>
    <lineage>
        <taxon>Bacteria</taxon>
        <taxon>Bacillati</taxon>
        <taxon>Bacillota</taxon>
        <taxon>Bacilli</taxon>
        <taxon>Bacillales</taxon>
        <taxon>Paenibacillaceae</taxon>
        <taxon>Paenibacillus</taxon>
    </lineage>
</organism>
<keyword evidence="3" id="KW-1185">Reference proteome</keyword>
<dbReference type="SMART" id="SM01119">
    <property type="entry name" value="D-ser_dehydrat"/>
    <property type="match status" value="1"/>
</dbReference>
<dbReference type="PANTHER" id="PTHR28004">
    <property type="entry name" value="ZGC:162816-RELATED"/>
    <property type="match status" value="1"/>
</dbReference>
<dbReference type="EMBL" id="JAHLQJ010000003">
    <property type="protein sequence ID" value="MBU5671185.1"/>
    <property type="molecule type" value="Genomic_DNA"/>
</dbReference>
<protein>
    <submittedName>
        <fullName evidence="2">Alanine racemase</fullName>
        <ecNumber evidence="2">5.1.1.1</ecNumber>
    </submittedName>
</protein>
<comment type="caution">
    <text evidence="2">The sequence shown here is derived from an EMBL/GenBank/DDBJ whole genome shotgun (WGS) entry which is preliminary data.</text>
</comment>